<evidence type="ECO:0000256" key="1">
    <source>
        <dbReference type="SAM" id="MobiDB-lite"/>
    </source>
</evidence>
<reference evidence="2 3" key="1">
    <citation type="submission" date="2019-03" db="EMBL/GenBank/DDBJ databases">
        <title>Genomic Encyclopedia of Type Strains, Phase IV (KMG-IV): sequencing the most valuable type-strain genomes for metagenomic binning, comparative biology and taxonomic classification.</title>
        <authorList>
            <person name="Goeker M."/>
        </authorList>
    </citation>
    <scope>NUCLEOTIDE SEQUENCE [LARGE SCALE GENOMIC DNA]</scope>
    <source>
        <strain evidence="2 3">DSM 21153</strain>
    </source>
</reference>
<feature type="compositionally biased region" description="Basic and acidic residues" evidence="1">
    <location>
        <begin position="39"/>
        <end position="51"/>
    </location>
</feature>
<dbReference type="EMBL" id="SLVM01000010">
    <property type="protein sequence ID" value="TCM84752.1"/>
    <property type="molecule type" value="Genomic_DNA"/>
</dbReference>
<dbReference type="AlphaFoldDB" id="A0A4R1YUJ1"/>
<dbReference type="RefSeq" id="WP_165899203.1">
    <property type="nucleotide sequence ID" value="NZ_SLVM01000010.1"/>
</dbReference>
<evidence type="ECO:0000313" key="3">
    <source>
        <dbReference type="Proteomes" id="UP000295277"/>
    </source>
</evidence>
<comment type="caution">
    <text evidence="2">The sequence shown here is derived from an EMBL/GenBank/DDBJ whole genome shotgun (WGS) entry which is preliminary data.</text>
</comment>
<name>A0A4R1YUJ1_9RHOB</name>
<organism evidence="2 3">
    <name type="scientific">Rhodovulum steppense</name>
    <dbReference type="NCBI Taxonomy" id="540251"/>
    <lineage>
        <taxon>Bacteria</taxon>
        <taxon>Pseudomonadati</taxon>
        <taxon>Pseudomonadota</taxon>
        <taxon>Alphaproteobacteria</taxon>
        <taxon>Rhodobacterales</taxon>
        <taxon>Paracoccaceae</taxon>
        <taxon>Rhodovulum</taxon>
    </lineage>
</organism>
<keyword evidence="3" id="KW-1185">Reference proteome</keyword>
<feature type="region of interest" description="Disordered" evidence="1">
    <location>
        <begin position="27"/>
        <end position="51"/>
    </location>
</feature>
<accession>A0A4R1YUJ1</accession>
<gene>
    <name evidence="2" type="ORF">EV216_11069</name>
</gene>
<dbReference type="Proteomes" id="UP000295277">
    <property type="component" value="Unassembled WGS sequence"/>
</dbReference>
<sequence length="51" mass="5524">MTGKTPRPGHDKAAAAREERLKQALRANLARRKAQAKARGADKAEGQKEQG</sequence>
<evidence type="ECO:0000313" key="2">
    <source>
        <dbReference type="EMBL" id="TCM84752.1"/>
    </source>
</evidence>
<protein>
    <submittedName>
        <fullName evidence="2">Uncharacterized protein</fullName>
    </submittedName>
</protein>
<proteinExistence type="predicted"/>